<evidence type="ECO:0000313" key="2">
    <source>
        <dbReference type="Proteomes" id="UP000177372"/>
    </source>
</evidence>
<dbReference type="EMBL" id="MFLZ01000041">
    <property type="protein sequence ID" value="OGG79177.1"/>
    <property type="molecule type" value="Genomic_DNA"/>
</dbReference>
<evidence type="ECO:0000313" key="1">
    <source>
        <dbReference type="EMBL" id="OGG79177.1"/>
    </source>
</evidence>
<sequence length="93" mass="10001">MSTFDTIAAKIIEEQELVIGPLARSEAQKVTGLQFSSNHDVILQNGDPKAVVDRLVAQYERLFGKASQEVCKEAASSIIASMPRSDVPASLLA</sequence>
<proteinExistence type="predicted"/>
<dbReference type="AlphaFoldDB" id="A0A1F6EZY4"/>
<name>A0A1F6EZY4_9BACT</name>
<organism evidence="1 2">
    <name type="scientific">Candidatus Kaiserbacteria bacterium RIFCSPLOWO2_01_FULL_54_13</name>
    <dbReference type="NCBI Taxonomy" id="1798512"/>
    <lineage>
        <taxon>Bacteria</taxon>
        <taxon>Candidatus Kaiseribacteriota</taxon>
    </lineage>
</organism>
<accession>A0A1F6EZY4</accession>
<gene>
    <name evidence="1" type="ORF">A3A39_03610</name>
</gene>
<protein>
    <submittedName>
        <fullName evidence="1">Uncharacterized protein</fullName>
    </submittedName>
</protein>
<comment type="caution">
    <text evidence="1">The sequence shown here is derived from an EMBL/GenBank/DDBJ whole genome shotgun (WGS) entry which is preliminary data.</text>
</comment>
<dbReference type="STRING" id="1798512.A3A39_03610"/>
<dbReference type="Proteomes" id="UP000177372">
    <property type="component" value="Unassembled WGS sequence"/>
</dbReference>
<reference evidence="1 2" key="1">
    <citation type="journal article" date="2016" name="Nat. Commun.">
        <title>Thousands of microbial genomes shed light on interconnected biogeochemical processes in an aquifer system.</title>
        <authorList>
            <person name="Anantharaman K."/>
            <person name="Brown C.T."/>
            <person name="Hug L.A."/>
            <person name="Sharon I."/>
            <person name="Castelle C.J."/>
            <person name="Probst A.J."/>
            <person name="Thomas B.C."/>
            <person name="Singh A."/>
            <person name="Wilkins M.J."/>
            <person name="Karaoz U."/>
            <person name="Brodie E.L."/>
            <person name="Williams K.H."/>
            <person name="Hubbard S.S."/>
            <person name="Banfield J.F."/>
        </authorList>
    </citation>
    <scope>NUCLEOTIDE SEQUENCE [LARGE SCALE GENOMIC DNA]</scope>
</reference>